<dbReference type="Gramene" id="KQK92251">
    <property type="protein sequence ID" value="KQK92251"/>
    <property type="gene ID" value="SETIT_037895mg"/>
</dbReference>
<reference evidence="2" key="1">
    <citation type="journal article" date="2012" name="Nat. Biotechnol.">
        <title>Reference genome sequence of the model plant Setaria.</title>
        <authorList>
            <person name="Bennetzen J.L."/>
            <person name="Schmutz J."/>
            <person name="Wang H."/>
            <person name="Percifield R."/>
            <person name="Hawkins J."/>
            <person name="Pontaroli A.C."/>
            <person name="Estep M."/>
            <person name="Feng L."/>
            <person name="Vaughn J.N."/>
            <person name="Grimwood J."/>
            <person name="Jenkins J."/>
            <person name="Barry K."/>
            <person name="Lindquist E."/>
            <person name="Hellsten U."/>
            <person name="Deshpande S."/>
            <person name="Wang X."/>
            <person name="Wu X."/>
            <person name="Mitros T."/>
            <person name="Triplett J."/>
            <person name="Yang X."/>
            <person name="Ye C.Y."/>
            <person name="Mauro-Herrera M."/>
            <person name="Wang L."/>
            <person name="Li P."/>
            <person name="Sharma M."/>
            <person name="Sharma R."/>
            <person name="Ronald P.C."/>
            <person name="Panaud O."/>
            <person name="Kellogg E.A."/>
            <person name="Brutnell T.P."/>
            <person name="Doust A.N."/>
            <person name="Tuskan G.A."/>
            <person name="Rokhsar D."/>
            <person name="Devos K.M."/>
        </authorList>
    </citation>
    <scope>NUCLEOTIDE SEQUENCE [LARGE SCALE GENOMIC DNA]</scope>
    <source>
        <strain evidence="2">cv. Yugu1</strain>
    </source>
</reference>
<reference evidence="1" key="2">
    <citation type="submission" date="2018-08" db="UniProtKB">
        <authorList>
            <consortium name="EnsemblPlants"/>
        </authorList>
    </citation>
    <scope>IDENTIFICATION</scope>
    <source>
        <strain evidence="1">Yugu1</strain>
    </source>
</reference>
<protein>
    <submittedName>
        <fullName evidence="1">Uncharacterized protein</fullName>
    </submittedName>
</protein>
<evidence type="ECO:0000313" key="1">
    <source>
        <dbReference type="EnsemblPlants" id="KQK92251"/>
    </source>
</evidence>
<dbReference type="Proteomes" id="UP000004995">
    <property type="component" value="Unassembled WGS sequence"/>
</dbReference>
<keyword evidence="2" id="KW-1185">Reference proteome</keyword>
<proteinExistence type="predicted"/>
<name>K4AG88_SETIT</name>
<dbReference type="EMBL" id="AGNK02006105">
    <property type="status" value="NOT_ANNOTATED_CDS"/>
    <property type="molecule type" value="Genomic_DNA"/>
</dbReference>
<dbReference type="HOGENOM" id="CLU_1725468_0_0_1"/>
<dbReference type="AlphaFoldDB" id="K4AG88"/>
<dbReference type="InParanoid" id="K4AG88"/>
<dbReference type="EnsemblPlants" id="KQK92251">
    <property type="protein sequence ID" value="KQK92251"/>
    <property type="gene ID" value="SETIT_037895mg"/>
</dbReference>
<accession>K4AG88</accession>
<organism evidence="1 2">
    <name type="scientific">Setaria italica</name>
    <name type="common">Foxtail millet</name>
    <name type="synonym">Panicum italicum</name>
    <dbReference type="NCBI Taxonomy" id="4555"/>
    <lineage>
        <taxon>Eukaryota</taxon>
        <taxon>Viridiplantae</taxon>
        <taxon>Streptophyta</taxon>
        <taxon>Embryophyta</taxon>
        <taxon>Tracheophyta</taxon>
        <taxon>Spermatophyta</taxon>
        <taxon>Magnoliopsida</taxon>
        <taxon>Liliopsida</taxon>
        <taxon>Poales</taxon>
        <taxon>Poaceae</taxon>
        <taxon>PACMAD clade</taxon>
        <taxon>Panicoideae</taxon>
        <taxon>Panicodae</taxon>
        <taxon>Paniceae</taxon>
        <taxon>Cenchrinae</taxon>
        <taxon>Setaria</taxon>
    </lineage>
</organism>
<sequence>MRVEESLRHSLWHLLRQTSFQLGTWCWLTQTVRAQASAQASSSETPQTVTQVSGMGSLEKAPTFLSIRLEVQTRSQTKTSSELFSRPRAALRRCSSSRRRLMRMNWPATSAGIAAPSRGHHASTIASRACAEIGAARIRFGRISHEPPEMYE</sequence>
<evidence type="ECO:0000313" key="2">
    <source>
        <dbReference type="Proteomes" id="UP000004995"/>
    </source>
</evidence>